<proteinExistence type="predicted"/>
<dbReference type="Proteomes" id="UP001054945">
    <property type="component" value="Unassembled WGS sequence"/>
</dbReference>
<organism evidence="1 2">
    <name type="scientific">Caerostris extrusa</name>
    <name type="common">Bark spider</name>
    <name type="synonym">Caerostris bankana</name>
    <dbReference type="NCBI Taxonomy" id="172846"/>
    <lineage>
        <taxon>Eukaryota</taxon>
        <taxon>Metazoa</taxon>
        <taxon>Ecdysozoa</taxon>
        <taxon>Arthropoda</taxon>
        <taxon>Chelicerata</taxon>
        <taxon>Arachnida</taxon>
        <taxon>Araneae</taxon>
        <taxon>Araneomorphae</taxon>
        <taxon>Entelegynae</taxon>
        <taxon>Araneoidea</taxon>
        <taxon>Araneidae</taxon>
        <taxon>Caerostris</taxon>
    </lineage>
</organism>
<comment type="caution">
    <text evidence="1">The sequence shown here is derived from an EMBL/GenBank/DDBJ whole genome shotgun (WGS) entry which is preliminary data.</text>
</comment>
<protein>
    <submittedName>
        <fullName evidence="1">Uncharacterized protein</fullName>
    </submittedName>
</protein>
<evidence type="ECO:0000313" key="2">
    <source>
        <dbReference type="Proteomes" id="UP001054945"/>
    </source>
</evidence>
<dbReference type="AlphaFoldDB" id="A0AAV4YGI9"/>
<name>A0AAV4YGI9_CAEEX</name>
<reference evidence="1 2" key="1">
    <citation type="submission" date="2021-06" db="EMBL/GenBank/DDBJ databases">
        <title>Caerostris extrusa draft genome.</title>
        <authorList>
            <person name="Kono N."/>
            <person name="Arakawa K."/>
        </authorList>
    </citation>
    <scope>NUCLEOTIDE SEQUENCE [LARGE SCALE GENOMIC DNA]</scope>
</reference>
<gene>
    <name evidence="1" type="ORF">CEXT_388751</name>
</gene>
<keyword evidence="2" id="KW-1185">Reference proteome</keyword>
<dbReference type="EMBL" id="BPLR01019312">
    <property type="protein sequence ID" value="GIZ05409.1"/>
    <property type="molecule type" value="Genomic_DNA"/>
</dbReference>
<sequence>MNENKLVFLGEMIFLLASPLHPPVNKFRRVLPLMKSFISDSLTVVDSLVVFFWSITDRVQDQKIADSSADGWGAANDFGGASLNSIAFTLGGVEFQFCLF</sequence>
<evidence type="ECO:0000313" key="1">
    <source>
        <dbReference type="EMBL" id="GIZ05409.1"/>
    </source>
</evidence>
<accession>A0AAV4YGI9</accession>